<dbReference type="InterPro" id="IPR013784">
    <property type="entry name" value="Carb-bd-like_fold"/>
</dbReference>
<organism evidence="2 3">
    <name type="scientific">Aurantiacibacter xanthus</name>
    <dbReference type="NCBI Taxonomy" id="1784712"/>
    <lineage>
        <taxon>Bacteria</taxon>
        <taxon>Pseudomonadati</taxon>
        <taxon>Pseudomonadota</taxon>
        <taxon>Alphaproteobacteria</taxon>
        <taxon>Sphingomonadales</taxon>
        <taxon>Erythrobacteraceae</taxon>
        <taxon>Aurantiacibacter</taxon>
    </lineage>
</organism>
<gene>
    <name evidence="2" type="ORF">D2V17_10195</name>
</gene>
<keyword evidence="2" id="KW-0645">Protease</keyword>
<evidence type="ECO:0000256" key="1">
    <source>
        <dbReference type="SAM" id="SignalP"/>
    </source>
</evidence>
<keyword evidence="2" id="KW-0121">Carboxypeptidase</keyword>
<dbReference type="GO" id="GO:0030246">
    <property type="term" value="F:carbohydrate binding"/>
    <property type="evidence" value="ECO:0007669"/>
    <property type="project" value="InterPro"/>
</dbReference>
<proteinExistence type="predicted"/>
<feature type="chain" id="PRO_5017464520" evidence="1">
    <location>
        <begin position="27"/>
        <end position="154"/>
    </location>
</feature>
<dbReference type="OrthoDB" id="7408750at2"/>
<dbReference type="GO" id="GO:0004180">
    <property type="term" value="F:carboxypeptidase activity"/>
    <property type="evidence" value="ECO:0007669"/>
    <property type="project" value="UniProtKB-KW"/>
</dbReference>
<keyword evidence="2" id="KW-0378">Hydrolase</keyword>
<keyword evidence="1" id="KW-0732">Signal</keyword>
<dbReference type="Proteomes" id="UP000265366">
    <property type="component" value="Unassembled WGS sequence"/>
</dbReference>
<dbReference type="EMBL" id="QXFM01000093">
    <property type="protein sequence ID" value="RIV86118.1"/>
    <property type="molecule type" value="Genomic_DNA"/>
</dbReference>
<dbReference type="AlphaFoldDB" id="A0A3A1P3S2"/>
<keyword evidence="3" id="KW-1185">Reference proteome</keyword>
<protein>
    <submittedName>
        <fullName evidence="2">Carboxypeptidase regulatory-like domain-containing protein</fullName>
    </submittedName>
</protein>
<accession>A0A3A1P3S2</accession>
<comment type="caution">
    <text evidence="2">The sequence shown here is derived from an EMBL/GenBank/DDBJ whole genome shotgun (WGS) entry which is preliminary data.</text>
</comment>
<reference evidence="2 3" key="1">
    <citation type="submission" date="2018-08" db="EMBL/GenBank/DDBJ databases">
        <title>Erythrobacter zhengii sp.nov., a bacterium isolated from deep-sea sediment.</title>
        <authorList>
            <person name="Fang C."/>
            <person name="Wu Y.-H."/>
            <person name="Sun C."/>
            <person name="Wang H."/>
            <person name="Cheng H."/>
            <person name="Meng F.-X."/>
            <person name="Wang C.-S."/>
            <person name="Xu X.-W."/>
        </authorList>
    </citation>
    <scope>NUCLEOTIDE SEQUENCE [LARGE SCALE GENOMIC DNA]</scope>
    <source>
        <strain evidence="2 3">CCTCC AB 2015396</strain>
    </source>
</reference>
<dbReference type="Gene3D" id="2.60.40.1120">
    <property type="entry name" value="Carboxypeptidase-like, regulatory domain"/>
    <property type="match status" value="1"/>
</dbReference>
<dbReference type="SUPFAM" id="SSF49452">
    <property type="entry name" value="Starch-binding domain-like"/>
    <property type="match status" value="1"/>
</dbReference>
<sequence>MGSRLMRFGLCLVAAVLAAAPGAAFAGELSGSVIDARGLPVAGIAVSLGDSERTTQTDAEGRYAFVDVAAGEAIIAVHKPNGDVQRAFADVAAEGVTRRDVFLVSAGALSALLAPAQPKAESEVDLGETLRLADRMVDAVRGKTAAWRWNDREA</sequence>
<dbReference type="Pfam" id="PF13620">
    <property type="entry name" value="CarboxypepD_reg"/>
    <property type="match status" value="1"/>
</dbReference>
<evidence type="ECO:0000313" key="2">
    <source>
        <dbReference type="EMBL" id="RIV86118.1"/>
    </source>
</evidence>
<evidence type="ECO:0000313" key="3">
    <source>
        <dbReference type="Proteomes" id="UP000265366"/>
    </source>
</evidence>
<feature type="signal peptide" evidence="1">
    <location>
        <begin position="1"/>
        <end position="26"/>
    </location>
</feature>
<name>A0A3A1P3S2_9SPHN</name>